<evidence type="ECO:0000313" key="4">
    <source>
        <dbReference type="Proteomes" id="UP000005426"/>
    </source>
</evidence>
<accession>G9NG44</accession>
<keyword evidence="4" id="KW-1185">Reference proteome</keyword>
<reference evidence="3 4" key="1">
    <citation type="journal article" date="2011" name="Genome Biol.">
        <title>Comparative genome sequence analysis underscores mycoparasitism as the ancestral life style of Trichoderma.</title>
        <authorList>
            <person name="Kubicek C.P."/>
            <person name="Herrera-Estrella A."/>
            <person name="Seidl-Seiboth V."/>
            <person name="Martinez D.A."/>
            <person name="Druzhinina I.S."/>
            <person name="Thon M."/>
            <person name="Zeilinger S."/>
            <person name="Casas-Flores S."/>
            <person name="Horwitz B.A."/>
            <person name="Mukherjee P.K."/>
            <person name="Mukherjee M."/>
            <person name="Kredics L."/>
            <person name="Alcaraz L.D."/>
            <person name="Aerts A."/>
            <person name="Antal Z."/>
            <person name="Atanasova L."/>
            <person name="Cervantes-Badillo M.G."/>
            <person name="Challacombe J."/>
            <person name="Chertkov O."/>
            <person name="McCluskey K."/>
            <person name="Coulpier F."/>
            <person name="Deshpande N."/>
            <person name="von Doehren H."/>
            <person name="Ebbole D.J."/>
            <person name="Esquivel-Naranjo E.U."/>
            <person name="Fekete E."/>
            <person name="Flipphi M."/>
            <person name="Glaser F."/>
            <person name="Gomez-Rodriguez E.Y."/>
            <person name="Gruber S."/>
            <person name="Han C."/>
            <person name="Henrissat B."/>
            <person name="Hermosa R."/>
            <person name="Hernandez-Onate M."/>
            <person name="Karaffa L."/>
            <person name="Kosti I."/>
            <person name="Le Crom S."/>
            <person name="Lindquist E."/>
            <person name="Lucas S."/>
            <person name="Luebeck M."/>
            <person name="Luebeck P.S."/>
            <person name="Margeot A."/>
            <person name="Metz B."/>
            <person name="Misra M."/>
            <person name="Nevalainen H."/>
            <person name="Omann M."/>
            <person name="Packer N."/>
            <person name="Perrone G."/>
            <person name="Uresti-Rivera E.E."/>
            <person name="Salamov A."/>
            <person name="Schmoll M."/>
            <person name="Seiboth B."/>
            <person name="Shapiro H."/>
            <person name="Sukno S."/>
            <person name="Tamayo-Ramos J.A."/>
            <person name="Tisch D."/>
            <person name="Wiest A."/>
            <person name="Wilkinson H.H."/>
            <person name="Zhang M."/>
            <person name="Coutinho P.M."/>
            <person name="Kenerley C.M."/>
            <person name="Monte E."/>
            <person name="Baker S.E."/>
            <person name="Grigoriev I.V."/>
        </authorList>
    </citation>
    <scope>NUCLEOTIDE SEQUENCE [LARGE SCALE GENOMIC DNA]</scope>
    <source>
        <strain evidence="4">ATCC 20476 / IMI 206040</strain>
    </source>
</reference>
<dbReference type="OMA" id="CKERDSN"/>
<dbReference type="HOGENOM" id="CLU_039755_1_0_1"/>
<dbReference type="eggNOG" id="ENOG502RMC9">
    <property type="taxonomic scope" value="Eukaryota"/>
</dbReference>
<dbReference type="GeneID" id="25782544"/>
<dbReference type="Pfam" id="PF13391">
    <property type="entry name" value="HNH_2"/>
    <property type="match status" value="1"/>
</dbReference>
<dbReference type="Proteomes" id="UP000005426">
    <property type="component" value="Unassembled WGS sequence"/>
</dbReference>
<feature type="region of interest" description="Disordered" evidence="1">
    <location>
        <begin position="153"/>
        <end position="194"/>
    </location>
</feature>
<comment type="caution">
    <text evidence="3">The sequence shown here is derived from an EMBL/GenBank/DDBJ whole genome shotgun (WGS) entry which is preliminary data.</text>
</comment>
<evidence type="ECO:0000259" key="2">
    <source>
        <dbReference type="Pfam" id="PF13391"/>
    </source>
</evidence>
<evidence type="ECO:0000313" key="3">
    <source>
        <dbReference type="EMBL" id="EHK50256.1"/>
    </source>
</evidence>
<dbReference type="InterPro" id="IPR003615">
    <property type="entry name" value="HNH_nuc"/>
</dbReference>
<feature type="compositionally biased region" description="Polar residues" evidence="1">
    <location>
        <begin position="156"/>
        <end position="172"/>
    </location>
</feature>
<name>G9NG44_HYPAI</name>
<feature type="domain" description="HNH nuclease" evidence="2">
    <location>
        <begin position="212"/>
        <end position="290"/>
    </location>
</feature>
<sequence length="519" mass="57106">MAQSAVPEEAMLRLIASLDDDQRQALNTLCTQFDGEIFKGLLTSYNKQPSVFNNITLDDLAEEPVLDYITDLEVRQKLFFRIKFILQKVQSNFEIDMAFVAVFMVAPIDVLQSRLDALKENIRHNHLDMVHEFFSDCEKTILPSILGYVNKRGRRSTSQSNSAKSLSVQSTSPGPPLPVQISAHTSPDISSPSSSRISAAARLCKRRDYDKCILTKYNNPEAVNIFPIAAANDPQTLSRLVALLAIFWGDDAANQLLTLAQCRDTIESPQNLLSLNHQLHAWFDSAKMALKPLRKLDDGSVVVQFHWLKAGRLRPAQRQNDVDLDLILAKAGLGSITTWGYMLAHRASGLRLKTGQVFTLTANDSAHMPNFDLLQLSWDLRRIISICGVVVEENVDDDGDNDDYYNDDYYSDNDDGSSIGASEVQWRHSITEKQVEQGVEPTVTTPRTATVRTITIRLATLGKGAEFLVDLLSWTLVTTGNSASLSAAIVGGGHIDAIGRNALAGLCGGKEGKNGDDGG</sequence>
<dbReference type="KEGG" id="tatv:25782544"/>
<protein>
    <recommendedName>
        <fullName evidence="2">HNH nuclease domain-containing protein</fullName>
    </recommendedName>
</protein>
<proteinExistence type="predicted"/>
<feature type="compositionally biased region" description="Low complexity" evidence="1">
    <location>
        <begin position="182"/>
        <end position="194"/>
    </location>
</feature>
<gene>
    <name evidence="3" type="ORF">TRIATDRAFT_303832</name>
</gene>
<evidence type="ECO:0000256" key="1">
    <source>
        <dbReference type="SAM" id="MobiDB-lite"/>
    </source>
</evidence>
<organism evidence="3 4">
    <name type="scientific">Hypocrea atroviridis (strain ATCC 20476 / IMI 206040)</name>
    <name type="common">Trichoderma atroviride</name>
    <dbReference type="NCBI Taxonomy" id="452589"/>
    <lineage>
        <taxon>Eukaryota</taxon>
        <taxon>Fungi</taxon>
        <taxon>Dikarya</taxon>
        <taxon>Ascomycota</taxon>
        <taxon>Pezizomycotina</taxon>
        <taxon>Sordariomycetes</taxon>
        <taxon>Hypocreomycetidae</taxon>
        <taxon>Hypocreales</taxon>
        <taxon>Hypocreaceae</taxon>
        <taxon>Trichoderma</taxon>
    </lineage>
</organism>
<dbReference type="AlphaFoldDB" id="G9NG44"/>
<dbReference type="EMBL" id="ABDG02000014">
    <property type="protein sequence ID" value="EHK50256.1"/>
    <property type="molecule type" value="Genomic_DNA"/>
</dbReference>
<dbReference type="OrthoDB" id="5416097at2759"/>